<proteinExistence type="predicted"/>
<protein>
    <submittedName>
        <fullName evidence="2">LAFE_0F06524g1_1</fullName>
    </submittedName>
</protein>
<feature type="compositionally biased region" description="Polar residues" evidence="1">
    <location>
        <begin position="209"/>
        <end position="218"/>
    </location>
</feature>
<feature type="region of interest" description="Disordered" evidence="1">
    <location>
        <begin position="92"/>
        <end position="118"/>
    </location>
</feature>
<organism evidence="2 3">
    <name type="scientific">Lachancea fermentati</name>
    <name type="common">Zygosaccharomyces fermentati</name>
    <dbReference type="NCBI Taxonomy" id="4955"/>
    <lineage>
        <taxon>Eukaryota</taxon>
        <taxon>Fungi</taxon>
        <taxon>Dikarya</taxon>
        <taxon>Ascomycota</taxon>
        <taxon>Saccharomycotina</taxon>
        <taxon>Saccharomycetes</taxon>
        <taxon>Saccharomycetales</taxon>
        <taxon>Saccharomycetaceae</taxon>
        <taxon>Lachancea</taxon>
    </lineage>
</organism>
<dbReference type="OrthoDB" id="1939598at2759"/>
<dbReference type="STRING" id="4955.A0A1G4MET7"/>
<evidence type="ECO:0000256" key="1">
    <source>
        <dbReference type="SAM" id="MobiDB-lite"/>
    </source>
</evidence>
<feature type="region of interest" description="Disordered" evidence="1">
    <location>
        <begin position="347"/>
        <end position="381"/>
    </location>
</feature>
<feature type="region of interest" description="Disordered" evidence="1">
    <location>
        <begin position="209"/>
        <end position="264"/>
    </location>
</feature>
<dbReference type="Proteomes" id="UP000190831">
    <property type="component" value="Chromosome F"/>
</dbReference>
<sequence>MSFEGDHNLQNLFGEDSEPRKGADGSGLPSDPNITPSILLEQLAYVDNFMPDLENELTSFGSLLDGEAQSGALGMDERLAAELSAFADDTFIFPDENKPQDPDRNDALGGGDQVDVANAPAYPRASSAQPHQRNSHFLTQRRNNFLASQYDYSRQRFSSKNRRRSADQSPVDDHGGFTNVDITEGQPALFGQTGQPYITSPLSNLVATASNPQSQQPYSISNTPSSNPNTITESSSVVTPFMSNVLPHAPAPEHPPQQRQQSVGQIHMPDYSSIPTSTLIALLPKIGVPPGAYRSLLNVGFEPDQIDAIAAIIAYYQTRKLNTTETTQRATALPEGNPASFLLQALQSDNTSRSTVPALSTNLREDSGPSQGSHDMGNANFAGDASASFFHSLLDMNNAKQEPSPGADSGGQSGSSSSQSEKPSTPETERFSTGLEHSSHPPTTDSKDAIPRQALPSDEKASKEQQKPHLKRKLKEQELEKSIQELSELAMSLQQRIHTLEMENRLLKNLVMERGELKGIEEVENVRRELIKKISEESGKADAGKPGQSV</sequence>
<feature type="compositionally biased region" description="Low complexity" evidence="1">
    <location>
        <begin position="219"/>
        <end position="236"/>
    </location>
</feature>
<accession>A0A1G4MET7</accession>
<evidence type="ECO:0000313" key="2">
    <source>
        <dbReference type="EMBL" id="SCW02442.1"/>
    </source>
</evidence>
<feature type="compositionally biased region" description="Basic and acidic residues" evidence="1">
    <location>
        <begin position="95"/>
        <end position="106"/>
    </location>
</feature>
<feature type="compositionally biased region" description="Basic and acidic residues" evidence="1">
    <location>
        <begin position="457"/>
        <end position="467"/>
    </location>
</feature>
<feature type="region of interest" description="Disordered" evidence="1">
    <location>
        <begin position="398"/>
        <end position="476"/>
    </location>
</feature>
<feature type="region of interest" description="Disordered" evidence="1">
    <location>
        <begin position="154"/>
        <end position="182"/>
    </location>
</feature>
<evidence type="ECO:0000313" key="3">
    <source>
        <dbReference type="Proteomes" id="UP000190831"/>
    </source>
</evidence>
<feature type="compositionally biased region" description="Polar residues" evidence="1">
    <location>
        <begin position="347"/>
        <end position="373"/>
    </location>
</feature>
<feature type="region of interest" description="Disordered" evidence="1">
    <location>
        <begin position="1"/>
        <end position="34"/>
    </location>
</feature>
<dbReference type="OMA" id="YVDNFMP"/>
<gene>
    <name evidence="2" type="ORF">LAFE_0F06524G</name>
</gene>
<dbReference type="EMBL" id="LT598490">
    <property type="protein sequence ID" value="SCW02442.1"/>
    <property type="molecule type" value="Genomic_DNA"/>
</dbReference>
<dbReference type="AlphaFoldDB" id="A0A1G4MET7"/>
<reference evidence="3" key="1">
    <citation type="submission" date="2016-03" db="EMBL/GenBank/DDBJ databases">
        <authorList>
            <person name="Devillers H."/>
        </authorList>
    </citation>
    <scope>NUCLEOTIDE SEQUENCE [LARGE SCALE GENOMIC DNA]</scope>
</reference>
<keyword evidence="3" id="KW-1185">Reference proteome</keyword>
<name>A0A1G4MET7_LACFM</name>